<evidence type="ECO:0000313" key="3">
    <source>
        <dbReference type="EMBL" id="XDJ68722.1"/>
    </source>
</evidence>
<accession>A0AB39ENC7</accession>
<sequence>MDRNEVTPLVVQPHPFTPEGRTFTVAAFLQGETLGAYVERNGIVLPRSEFRVQHNGRVVPHHLWRRLIPRTGDQIVIHAIAQGGGGGGGKVLRTVLQVALIVAAITIPGAGIAGLYSGFGLTGTSLALASAGIMIGGSLLINALLPPPMPTADALGTGAKYDASPTYSISGGRNRLRLWEPMTLIFGRHKVVPDLGAKYFTEYVGDTQYLNQVFHFGLQAGQCVLTDFKIGATSIDDYQDVQIQVSGEDGKLSMFPGNVDTLDGFVLESGVVNTRTTPLDTTSISVDLAAQLFNITDEGAITGMSVDVALQYRKVGDEDWIDASTITDAIYATHYWSFQERYLREGDSTWWYEYQQIQFGSTNPADHTDGETVVISPAWCTTGDTPICRAERVGVWRWLPHPYRQGRPWRGIAPDPLIGYVTSPGVRIYGARQEPTRKTVSWAVEQGQYEIRIWKSTGDIKGSRQSNETAVSQILCFQTDEADYTGQLRVALRIKATSQLNGAIDEFSAMAEAQAPAWTGEHFDVQHTRNPAWWYLWFAMGKTIEGKGRVYGAGLIEQQLDIDAIRAWAAWCDLKKLTFDYVLDRKMSSAQVLQMIARAGRASPTWQTGKLGVVWDAADQPVVAMFGPFNIKAGSFKVAYINDDTPDEIVLNFANEDRDYQMDEVRVAVPGATTTNNPLQLDLDGCTVADMAGREANLIASSQVWHRRRTTWETDIEGWVASRGDVVQISHDLTVWGYSGRLVGRSGNQIMLSQSIPTGSGTMMLRDPEGNMKTVVVAGIATDTDTVTITSDMTGFALPGDAGFEDVPALDWAFFFDPLATPGRRFKIVDVQPTQDGVRFSAVDDDPEYYASETNPYGYTPPRDGALLVGIVFGITITEGIVNVLADINSVQIGWALSAATPVDVVIAINGAAQPAVRVVDRKMTIQAQTGDVLDITVTPVSSVGRGKPAMRNYTVQGLRAPLPAVTGLTSIFRDGLTVLTWGRVVDVRQPDYEIRVGESWANSRTVAVTPMLESLTAGNGLYWVAARYVYKGQAIYGAPDSLLVSGAALVRNVLLTEVEDPAWDGVLSEGAYVWDDLLTLVGAGDVLDEADILAVRDVLWLGGAQPRGVYTSAQTVDVGFVAPVRLDFHLDAYALNFGEDVLSMADVLANPDILNASNAQHWKATPQYRTAGDDGIYGPWINYTPGLVNIRYIQVRIVIETDEPLIVPFVEHFTWVVDVPDLIQKAEGITVPTTGLRIEYEKVFHAVPNVQIALFDAVDGDRYVLTNSDETGFDIQVLNASTPKAAVINWLAQGF</sequence>
<gene>
    <name evidence="3" type="ORF">ABRY94_11665</name>
</gene>
<feature type="domain" description="Tip attachment protein J" evidence="2">
    <location>
        <begin position="584"/>
        <end position="733"/>
    </location>
</feature>
<keyword evidence="1" id="KW-0472">Membrane</keyword>
<organism evidence="3">
    <name type="scientific">Castellaniella ginsengisoli</name>
    <dbReference type="NCBI Taxonomy" id="546114"/>
    <lineage>
        <taxon>Bacteria</taxon>
        <taxon>Pseudomonadati</taxon>
        <taxon>Pseudomonadota</taxon>
        <taxon>Betaproteobacteria</taxon>
        <taxon>Burkholderiales</taxon>
        <taxon>Alcaligenaceae</taxon>
        <taxon>Castellaniella</taxon>
    </lineage>
</organism>
<dbReference type="Pfam" id="PF13550">
    <property type="entry name" value="Phage-tail_3"/>
    <property type="match status" value="1"/>
</dbReference>
<dbReference type="InterPro" id="IPR032876">
    <property type="entry name" value="J_dom"/>
</dbReference>
<reference evidence="3" key="1">
    <citation type="submission" date="2024-05" db="EMBL/GenBank/DDBJ databases">
        <authorList>
            <person name="Luo Y.-C."/>
            <person name="Nicholds J."/>
            <person name="Mortimer T."/>
            <person name="Maboni G."/>
        </authorList>
    </citation>
    <scope>NUCLEOTIDE SEQUENCE</scope>
    <source>
        <strain evidence="3">144863</strain>
    </source>
</reference>
<protein>
    <submittedName>
        <fullName evidence="3">Phage tail protein</fullName>
    </submittedName>
</protein>
<keyword evidence="1" id="KW-0812">Transmembrane</keyword>
<name>A0AB39ENC7_9BURK</name>
<keyword evidence="1" id="KW-1133">Transmembrane helix</keyword>
<feature type="transmembrane region" description="Helical" evidence="1">
    <location>
        <begin position="126"/>
        <end position="145"/>
    </location>
</feature>
<feature type="transmembrane region" description="Helical" evidence="1">
    <location>
        <begin position="95"/>
        <end position="119"/>
    </location>
</feature>
<dbReference type="RefSeq" id="WP_368655381.1">
    <property type="nucleotide sequence ID" value="NZ_CP158262.1"/>
</dbReference>
<evidence type="ECO:0000256" key="1">
    <source>
        <dbReference type="SAM" id="Phobius"/>
    </source>
</evidence>
<dbReference type="EMBL" id="CP158262">
    <property type="protein sequence ID" value="XDJ68722.1"/>
    <property type="molecule type" value="Genomic_DNA"/>
</dbReference>
<proteinExistence type="predicted"/>
<dbReference type="NCBIfam" id="NF040662">
    <property type="entry name" value="attach_TipJ_rel"/>
    <property type="match status" value="1"/>
</dbReference>
<evidence type="ECO:0000259" key="2">
    <source>
        <dbReference type="Pfam" id="PF13550"/>
    </source>
</evidence>